<feature type="non-terminal residue" evidence="3">
    <location>
        <position position="1"/>
    </location>
</feature>
<reference evidence="4" key="2">
    <citation type="submission" date="2024-04" db="EMBL/GenBank/DDBJ databases">
        <authorList>
            <person name="Chen Y."/>
            <person name="Shah S."/>
            <person name="Dougan E. K."/>
            <person name="Thang M."/>
            <person name="Chan C."/>
        </authorList>
    </citation>
    <scope>NUCLEOTIDE SEQUENCE [LARGE SCALE GENOMIC DNA]</scope>
</reference>
<evidence type="ECO:0000313" key="3">
    <source>
        <dbReference type="EMBL" id="CAI4000302.1"/>
    </source>
</evidence>
<reference evidence="3" key="1">
    <citation type="submission" date="2022-10" db="EMBL/GenBank/DDBJ databases">
        <authorList>
            <person name="Chen Y."/>
            <person name="Dougan E. K."/>
            <person name="Chan C."/>
            <person name="Rhodes N."/>
            <person name="Thang M."/>
        </authorList>
    </citation>
    <scope>NUCLEOTIDE SEQUENCE</scope>
</reference>
<evidence type="ECO:0000259" key="2">
    <source>
        <dbReference type="SMART" id="SM00014"/>
    </source>
</evidence>
<dbReference type="SUPFAM" id="SSF48317">
    <property type="entry name" value="Acid phosphatase/Vanadium-dependent haloperoxidase"/>
    <property type="match status" value="1"/>
</dbReference>
<feature type="transmembrane region" description="Helical" evidence="1">
    <location>
        <begin position="228"/>
        <end position="252"/>
    </location>
</feature>
<proteinExistence type="predicted"/>
<feature type="transmembrane region" description="Helical" evidence="1">
    <location>
        <begin position="172"/>
        <end position="190"/>
    </location>
</feature>
<evidence type="ECO:0000313" key="4">
    <source>
        <dbReference type="EMBL" id="CAL1153677.1"/>
    </source>
</evidence>
<dbReference type="AlphaFoldDB" id="A0A9P1D0C1"/>
<evidence type="ECO:0000313" key="5">
    <source>
        <dbReference type="EMBL" id="CAL4787614.1"/>
    </source>
</evidence>
<name>A0A9P1D0C1_9DINO</name>
<dbReference type="SMART" id="SM00014">
    <property type="entry name" value="acidPPc"/>
    <property type="match status" value="1"/>
</dbReference>
<accession>A0A9P1D0C1</accession>
<dbReference type="InterPro" id="IPR000326">
    <property type="entry name" value="PAP2/HPO"/>
</dbReference>
<keyword evidence="1" id="KW-0472">Membrane</keyword>
<dbReference type="CDD" id="cd01610">
    <property type="entry name" value="PAP2_like"/>
    <property type="match status" value="1"/>
</dbReference>
<evidence type="ECO:0000313" key="6">
    <source>
        <dbReference type="Proteomes" id="UP001152797"/>
    </source>
</evidence>
<evidence type="ECO:0000256" key="1">
    <source>
        <dbReference type="SAM" id="Phobius"/>
    </source>
</evidence>
<keyword evidence="1" id="KW-0812">Transmembrane</keyword>
<dbReference type="OrthoDB" id="424339at2759"/>
<dbReference type="EMBL" id="CAMXCT010002769">
    <property type="protein sequence ID" value="CAI4000302.1"/>
    <property type="molecule type" value="Genomic_DNA"/>
</dbReference>
<dbReference type="EMBL" id="CAMXCT020002769">
    <property type="protein sequence ID" value="CAL1153677.1"/>
    <property type="molecule type" value="Genomic_DNA"/>
</dbReference>
<dbReference type="Pfam" id="PF01569">
    <property type="entry name" value="PAP2"/>
    <property type="match status" value="1"/>
</dbReference>
<dbReference type="Gene3D" id="1.20.144.10">
    <property type="entry name" value="Phosphatidic acid phosphatase type 2/haloperoxidase"/>
    <property type="match status" value="1"/>
</dbReference>
<protein>
    <submittedName>
        <fullName evidence="5">Phosphatidic acid phosphatase type 2/haloperoxidase domain-containing protein</fullName>
    </submittedName>
</protein>
<keyword evidence="1" id="KW-1133">Transmembrane helix</keyword>
<dbReference type="InterPro" id="IPR036938">
    <property type="entry name" value="PAP2/HPO_sf"/>
</dbReference>
<feature type="transmembrane region" description="Helical" evidence="1">
    <location>
        <begin position="202"/>
        <end position="221"/>
    </location>
</feature>
<dbReference type="EMBL" id="CAMXCT030002769">
    <property type="protein sequence ID" value="CAL4787614.1"/>
    <property type="molecule type" value="Genomic_DNA"/>
</dbReference>
<feature type="transmembrane region" description="Helical" evidence="1">
    <location>
        <begin position="68"/>
        <end position="91"/>
    </location>
</feature>
<dbReference type="Proteomes" id="UP001152797">
    <property type="component" value="Unassembled WGS sequence"/>
</dbReference>
<organism evidence="3">
    <name type="scientific">Cladocopium goreaui</name>
    <dbReference type="NCBI Taxonomy" id="2562237"/>
    <lineage>
        <taxon>Eukaryota</taxon>
        <taxon>Sar</taxon>
        <taxon>Alveolata</taxon>
        <taxon>Dinophyceae</taxon>
        <taxon>Suessiales</taxon>
        <taxon>Symbiodiniaceae</taxon>
        <taxon>Cladocopium</taxon>
    </lineage>
</organism>
<dbReference type="PANTHER" id="PTHR14969:SF13">
    <property type="entry name" value="AT30094P"/>
    <property type="match status" value="1"/>
</dbReference>
<feature type="domain" description="Phosphatidic acid phosphatase type 2/haloperoxidase" evidence="2">
    <location>
        <begin position="97"/>
        <end position="213"/>
    </location>
</feature>
<dbReference type="PANTHER" id="PTHR14969">
    <property type="entry name" value="SPHINGOSINE-1-PHOSPHATE PHOSPHOHYDROLASE"/>
    <property type="match status" value="1"/>
</dbReference>
<keyword evidence="6" id="KW-1185">Reference proteome</keyword>
<comment type="caution">
    <text evidence="3">The sequence shown here is derived from an EMBL/GenBank/DDBJ whole genome shotgun (WGS) entry which is preliminary data.</text>
</comment>
<sequence length="288" mass="31906">MPESRCQADLAHFEVEPASPVSPTSPNEKRAFKEALPAEWKEQSLYRREFAVLRWIQRTIPRRPMLPVALFIHHFASEAILIPFVGVFTWVVSLPAAGSTTSCMCFCVSLNFGLKWIWQRPRPLWLDMGKVSEVWNIGAVWEADYSFPSGHSQSLAGVLLCAHFTFQLTMHWLPVMLLLGAFVGLSRNYLGVHWCSDTLTGWLIGSLSGIAWGLLDPYAALLRLGDPLISTVVGLGSALAVILLAAVCVMLTTPVQAELRAEWLDTAVRGLELSRSSSDVRCVAPEDE</sequence>
<gene>
    <name evidence="3" type="ORF">C1SCF055_LOCUS26429</name>
</gene>